<proteinExistence type="predicted"/>
<sequence>MYEGEWDHEPQSWDIDGDRMAVRPQAQSDAWRHTSYGFVHDSAHALLAPLGLGEAVEVSFLLDYAEQFDQAGVMVRADAETWIKAGVEVSDGLPQVGAVVTLGKSDWSVAPVPEWVGREVTVRASREGDAVTIRARVDDEPWRLVRVAPFPEGAAAAAGPFCCSPTHGGLTVTFTGVRRTAADASLH</sequence>
<dbReference type="InterPro" id="IPR009784">
    <property type="entry name" value="DUF1349"/>
</dbReference>
<evidence type="ECO:0008006" key="3">
    <source>
        <dbReference type="Google" id="ProtNLM"/>
    </source>
</evidence>
<dbReference type="EMBL" id="BSUN01000001">
    <property type="protein sequence ID" value="GMA35292.1"/>
    <property type="molecule type" value="Genomic_DNA"/>
</dbReference>
<organism evidence="1 2">
    <name type="scientific">Demequina litorisediminis</name>
    <dbReference type="NCBI Taxonomy" id="1849022"/>
    <lineage>
        <taxon>Bacteria</taxon>
        <taxon>Bacillati</taxon>
        <taxon>Actinomycetota</taxon>
        <taxon>Actinomycetes</taxon>
        <taxon>Micrococcales</taxon>
        <taxon>Demequinaceae</taxon>
        <taxon>Demequina</taxon>
    </lineage>
</organism>
<comment type="caution">
    <text evidence="1">The sequence shown here is derived from an EMBL/GenBank/DDBJ whole genome shotgun (WGS) entry which is preliminary data.</text>
</comment>
<gene>
    <name evidence="1" type="ORF">GCM10025876_14960</name>
</gene>
<evidence type="ECO:0000313" key="2">
    <source>
        <dbReference type="Proteomes" id="UP001157125"/>
    </source>
</evidence>
<dbReference type="SUPFAM" id="SSF49899">
    <property type="entry name" value="Concanavalin A-like lectins/glucanases"/>
    <property type="match status" value="1"/>
</dbReference>
<dbReference type="Proteomes" id="UP001157125">
    <property type="component" value="Unassembled WGS sequence"/>
</dbReference>
<dbReference type="RefSeq" id="WP_284327888.1">
    <property type="nucleotide sequence ID" value="NZ_BSUN01000001.1"/>
</dbReference>
<dbReference type="PANTHER" id="PTHR35332:SF2">
    <property type="entry name" value="REGULATION OF ENOLASE PROTEIN 1"/>
    <property type="match status" value="1"/>
</dbReference>
<dbReference type="InterPro" id="IPR013320">
    <property type="entry name" value="ConA-like_dom_sf"/>
</dbReference>
<name>A0ABQ6IBU4_9MICO</name>
<protein>
    <recommendedName>
        <fullName evidence="3">DUF1349 domain-containing protein</fullName>
    </recommendedName>
</protein>
<dbReference type="PANTHER" id="PTHR35332">
    <property type="entry name" value="REGULATION OF ENOLASE PROTEIN 1"/>
    <property type="match status" value="1"/>
</dbReference>
<dbReference type="Pfam" id="PF07081">
    <property type="entry name" value="DUF1349"/>
    <property type="match status" value="1"/>
</dbReference>
<dbReference type="Gene3D" id="2.60.120.200">
    <property type="match status" value="1"/>
</dbReference>
<reference evidence="2" key="1">
    <citation type="journal article" date="2019" name="Int. J. Syst. Evol. Microbiol.">
        <title>The Global Catalogue of Microorganisms (GCM) 10K type strain sequencing project: providing services to taxonomists for standard genome sequencing and annotation.</title>
        <authorList>
            <consortium name="The Broad Institute Genomics Platform"/>
            <consortium name="The Broad Institute Genome Sequencing Center for Infectious Disease"/>
            <person name="Wu L."/>
            <person name="Ma J."/>
        </authorList>
    </citation>
    <scope>NUCLEOTIDE SEQUENCE [LARGE SCALE GENOMIC DNA]</scope>
    <source>
        <strain evidence="2">NBRC 112299</strain>
    </source>
</reference>
<evidence type="ECO:0000313" key="1">
    <source>
        <dbReference type="EMBL" id="GMA35292.1"/>
    </source>
</evidence>
<keyword evidence="2" id="KW-1185">Reference proteome</keyword>
<accession>A0ABQ6IBU4</accession>